<organism evidence="1 2">
    <name type="scientific">Naganishia cerealis</name>
    <dbReference type="NCBI Taxonomy" id="610337"/>
    <lineage>
        <taxon>Eukaryota</taxon>
        <taxon>Fungi</taxon>
        <taxon>Dikarya</taxon>
        <taxon>Basidiomycota</taxon>
        <taxon>Agaricomycotina</taxon>
        <taxon>Tremellomycetes</taxon>
        <taxon>Filobasidiales</taxon>
        <taxon>Filobasidiaceae</taxon>
        <taxon>Naganishia</taxon>
    </lineage>
</organism>
<dbReference type="EMBL" id="JASBWR010000085">
    <property type="protein sequence ID" value="KAJ9097486.1"/>
    <property type="molecule type" value="Genomic_DNA"/>
</dbReference>
<gene>
    <name evidence="1" type="ORF">QFC19_006758</name>
</gene>
<keyword evidence="2" id="KW-1185">Reference proteome</keyword>
<comment type="caution">
    <text evidence="1">The sequence shown here is derived from an EMBL/GenBank/DDBJ whole genome shotgun (WGS) entry which is preliminary data.</text>
</comment>
<proteinExistence type="predicted"/>
<dbReference type="Proteomes" id="UP001241377">
    <property type="component" value="Unassembled WGS sequence"/>
</dbReference>
<accession>A0ACC2VF84</accession>
<sequence length="1408" mass="154607">MNICRVSDGAYERNKLDIAAYDTLPDLLHAVASILDIPTHNLILFLADGRQLDAQQFHALWEKSGEWGKQRTDDDDDDDGEQGGIYAFDRDAFGAEPDEFVRGLEEDVVLEGELPSLRAMNPHELEVADMTMRDKPTPECRASGVFRARLDAFVCPYDGRTSLPFPRLSARETDPFGPLDAREPVCCSYSARYAGHGRVFGVSLEDAHLSTQTLSPFLSSLHQTHALGARLSVQLRGLRIAGGNLAEHLGKLVDGSSDVEDEGDERKPLPARNSNDATATTSADTDAAVHAQNPSPKAGWRTFQHLIETELSRELSLIGPYPVPSGYRPLPSQQQQQQPWGMEQDMHVISSIEVHESFRRPSSVATAGSGKSKDPGGAAAQMTRITSNSSTAPSPVTVNAGDSRAASTREEKRKTLADYVNFGRMKVVRDNCRRIYDDHQQQYAAITADLFTLQSSTEQILRSIDGLETQVEPEMRFLLAEAEAVMDEARLLVVEDPVISMTHLKNDFCLQLHIHLHSIAHQQSTIAHIGVAMSALEDALLATRTGIISPTGKTSGFTHLDRLRNMLSAYLTTIVEILWRKQLAEVLEAKSSSLTESLAGFLTMERKRRRLFEQAELTLLPPDINVFTRHASATGGTSAPAEGGTPDFEFSVRAGFEELADRHITRTDLEGEWVSFGLSSPGGLLIAALVLVSTVEALKQDPALVPYFTRSQDSVLDRAVTRLKNLMDDMDLSILQLETLWVDKRTSLARTVRLDTSLSMLFLAATPSFASDEQGESAAVELARLTEEYAAMQLSHEQLREQVQQMEPRSSDISTDGGLAKENESLQQQVAQLQVELNHRQSIHEQDLARMQQLEADRSQILRGLSDARNDEENVAARLVGLQAELDNVLSALNDTRAERDELAKDQAGHIESAVEARLVELQGDRTQLQEQSAALLVQLEQVKSTHHSQVEHLQNRHAREVDGLKAELGMAKAQVKESQKAKVDLLQELSVIRANLAAVKEELGSAGRFSLAAMKLASKYHDCVARLHAAIQSSATISGSTSALLKPRDSMGEVSTRDTDGQSLLQQELDVLQDYDLDAFTDAVNRTMSLVKKWQKSCRSYRDRAKDKIAFSNFSKGDLALFLPTRNATAKSWAAFNISSPHHFLVVESDSTLEEQVKNREWIVARITKIDEDVVETTQRPDSNPYGLAEGIRYYSLSVEPYTPSTGKLRRSDSGNKMPAMSTPGAPLTSRTLTSGQNTDYFGSMALNRRATIPESTPQPRDHESRALAQPRRPSSVASSQGSTFSKKGKGFQYGNATKASSTLAVSSMATTGLDHQSPTPADTQRGQRRSLTNTLPASTDDRVRVTEIPTAAATGPVQKPTLHPQLRPGSLSRRVASNADADNAAGMGQGALDILKRIESERSAKK</sequence>
<reference evidence="1" key="1">
    <citation type="submission" date="2023-04" db="EMBL/GenBank/DDBJ databases">
        <title>Draft Genome sequencing of Naganishia species isolated from polar environments using Oxford Nanopore Technology.</title>
        <authorList>
            <person name="Leo P."/>
            <person name="Venkateswaran K."/>
        </authorList>
    </citation>
    <scope>NUCLEOTIDE SEQUENCE</scope>
    <source>
        <strain evidence="1">MNA-CCFEE 5261</strain>
    </source>
</reference>
<evidence type="ECO:0000313" key="2">
    <source>
        <dbReference type="Proteomes" id="UP001241377"/>
    </source>
</evidence>
<protein>
    <submittedName>
        <fullName evidence="1">Uncharacterized protein</fullName>
    </submittedName>
</protein>
<evidence type="ECO:0000313" key="1">
    <source>
        <dbReference type="EMBL" id="KAJ9097486.1"/>
    </source>
</evidence>
<name>A0ACC2VF84_9TREE</name>